<evidence type="ECO:0000313" key="2">
    <source>
        <dbReference type="EMBL" id="ACZ42076.1"/>
    </source>
</evidence>
<keyword evidence="1" id="KW-0472">Membrane</keyword>
<dbReference type="EMBL" id="CP001825">
    <property type="protein sequence ID" value="ACZ42076.1"/>
    <property type="molecule type" value="Genomic_DNA"/>
</dbReference>
<reference evidence="3" key="1">
    <citation type="journal article" date="2010" name="Stand. Genomic Sci.">
        <title>Complete genome sequence of 'Thermobaculum terrenum' type strain (YNP1).</title>
        <authorList>
            <person name="Kiss H."/>
            <person name="Cleland D."/>
            <person name="Lapidus A."/>
            <person name="Lucas S."/>
            <person name="Glavina Del Rio T."/>
            <person name="Nolan M."/>
            <person name="Tice H."/>
            <person name="Han C."/>
            <person name="Goodwin L."/>
            <person name="Pitluck S."/>
            <person name="Liolios K."/>
            <person name="Ivanova N."/>
            <person name="Mavromatis K."/>
            <person name="Ovchinnikova G."/>
            <person name="Pati A."/>
            <person name="Chen A."/>
            <person name="Palaniappan K."/>
            <person name="Land M."/>
            <person name="Hauser L."/>
            <person name="Chang Y."/>
            <person name="Jeffries C."/>
            <person name="Lu M."/>
            <person name="Brettin T."/>
            <person name="Detter J."/>
            <person name="Goker M."/>
            <person name="Tindall B."/>
            <person name="Beck B."/>
            <person name="McDermott T."/>
            <person name="Woyke T."/>
            <person name="Bristow J."/>
            <person name="Eisen J."/>
            <person name="Markowitz V."/>
            <person name="Hugenholtz P."/>
            <person name="Kyrpides N."/>
            <person name="Klenk H."/>
            <person name="Cheng J."/>
        </authorList>
    </citation>
    <scope>NUCLEOTIDE SEQUENCE [LARGE SCALE GENOMIC DNA]</scope>
    <source>
        <strain evidence="3">ATCC BAA-798 / YNP1</strain>
    </source>
</reference>
<dbReference type="eggNOG" id="COG1305">
    <property type="taxonomic scope" value="Bacteria"/>
</dbReference>
<keyword evidence="1" id="KW-1133">Transmembrane helix</keyword>
<evidence type="ECO:0000256" key="1">
    <source>
        <dbReference type="SAM" id="Phobius"/>
    </source>
</evidence>
<evidence type="ECO:0008006" key="4">
    <source>
        <dbReference type="Google" id="ProtNLM"/>
    </source>
</evidence>
<feature type="transmembrane region" description="Helical" evidence="1">
    <location>
        <begin position="12"/>
        <end position="28"/>
    </location>
</feature>
<dbReference type="Proteomes" id="UP000000323">
    <property type="component" value="Chromosome 1"/>
</dbReference>
<organism evidence="2 3">
    <name type="scientific">Thermobaculum terrenum (strain ATCC BAA-798 / CCMEE 7001 / YNP1)</name>
    <dbReference type="NCBI Taxonomy" id="525904"/>
    <lineage>
        <taxon>Bacteria</taxon>
        <taxon>Bacillati</taxon>
        <taxon>Chloroflexota</taxon>
        <taxon>Chloroflexia</taxon>
        <taxon>Candidatus Thermobaculales</taxon>
        <taxon>Candidatus Thermobaculaceae</taxon>
        <taxon>Thermobaculum</taxon>
    </lineage>
</organism>
<protein>
    <recommendedName>
        <fullName evidence="4">Transglutaminase-like domain-containing protein</fullName>
    </recommendedName>
</protein>
<proteinExistence type="predicted"/>
<keyword evidence="3" id="KW-1185">Reference proteome</keyword>
<dbReference type="KEGG" id="ttr:Tter_1168"/>
<dbReference type="STRING" id="525904.Tter_1168"/>
<name>D1CBB1_THET1</name>
<dbReference type="AlphaFoldDB" id="D1CBB1"/>
<dbReference type="RefSeq" id="WP_012875111.1">
    <property type="nucleotide sequence ID" value="NC_013525.1"/>
</dbReference>
<keyword evidence="1" id="KW-0812">Transmembrane</keyword>
<sequence length="225" mass="26403">MIPVISYIHRRVIAFFAYFLWVLLVLYPDPMMLMRSIPNAMNPDIDTQAVASIAKDLPDDPTFIEKKVNTEYVKYAVPWELYGVPWYFPTTEEVLRLGKGDCQGRMLVLASILKAKGIPYSIEGSLDHIWVQYPKKLPNPLENDSIVIARRNLGTLKVEMPKRWDWKESYRIEKEYFWDPMPTNRKIILFGGILVIAARRLWLIAIERLLEKVKTTKVRGWEVRY</sequence>
<gene>
    <name evidence="2" type="ordered locus">Tter_1168</name>
</gene>
<accession>D1CBB1</accession>
<dbReference type="OrthoDB" id="1953594at2"/>
<dbReference type="HOGENOM" id="CLU_105724_0_0_0"/>
<evidence type="ECO:0000313" key="3">
    <source>
        <dbReference type="Proteomes" id="UP000000323"/>
    </source>
</evidence>